<comment type="caution">
    <text evidence="3">The sequence shown here is derived from an EMBL/GenBank/DDBJ whole genome shotgun (WGS) entry which is preliminary data.</text>
</comment>
<accession>A0A0B2WPI2</accession>
<feature type="signal peptide" evidence="1">
    <location>
        <begin position="1"/>
        <end position="17"/>
    </location>
</feature>
<dbReference type="GO" id="GO:0016702">
    <property type="term" value="F:oxidoreductase activity, acting on single donors with incorporation of molecular oxygen, incorporation of two atoms of oxygen"/>
    <property type="evidence" value="ECO:0007669"/>
    <property type="project" value="InterPro"/>
</dbReference>
<evidence type="ECO:0000313" key="3">
    <source>
        <dbReference type="EMBL" id="KHN94900.1"/>
    </source>
</evidence>
<proteinExistence type="predicted"/>
<keyword evidence="1" id="KW-0732">Signal</keyword>
<dbReference type="AlphaFoldDB" id="A0A0B2WPI2"/>
<dbReference type="HOGENOM" id="CLU_027719_0_1_1"/>
<gene>
    <name evidence="3" type="ORF">MAM_07319</name>
</gene>
<dbReference type="Gene3D" id="2.60.130.10">
    <property type="entry name" value="Aromatic compound dioxygenase"/>
    <property type="match status" value="1"/>
</dbReference>
<evidence type="ECO:0000259" key="2">
    <source>
        <dbReference type="Pfam" id="PF00775"/>
    </source>
</evidence>
<dbReference type="RefSeq" id="XP_040675966.1">
    <property type="nucleotide sequence ID" value="XM_040826117.1"/>
</dbReference>
<protein>
    <submittedName>
        <fullName evidence="3">Intradiol ring-cleavage dioxygenase, core</fullName>
    </submittedName>
</protein>
<dbReference type="PANTHER" id="PTHR34315:SF1">
    <property type="entry name" value="INTRADIOL RING-CLEAVAGE DIOXYGENASES DOMAIN-CONTAINING PROTEIN-RELATED"/>
    <property type="match status" value="1"/>
</dbReference>
<dbReference type="GeneID" id="63741774"/>
<dbReference type="Pfam" id="PF00775">
    <property type="entry name" value="Dioxygenase_C"/>
    <property type="match status" value="1"/>
</dbReference>
<evidence type="ECO:0000256" key="1">
    <source>
        <dbReference type="SAM" id="SignalP"/>
    </source>
</evidence>
<dbReference type="GO" id="GO:0008199">
    <property type="term" value="F:ferric iron binding"/>
    <property type="evidence" value="ECO:0007669"/>
    <property type="project" value="InterPro"/>
</dbReference>
<dbReference type="InterPro" id="IPR000627">
    <property type="entry name" value="Intradiol_dOase_C"/>
</dbReference>
<keyword evidence="3" id="KW-0560">Oxidoreductase</keyword>
<keyword evidence="3" id="KW-0223">Dioxygenase</keyword>
<dbReference type="CDD" id="cd03457">
    <property type="entry name" value="intradiol_dioxygenase_like"/>
    <property type="match status" value="1"/>
</dbReference>
<reference evidence="3 4" key="1">
    <citation type="journal article" date="2014" name="Proc. Natl. Acad. Sci. U.S.A.">
        <title>Trajectory and genomic determinants of fungal-pathogen speciation and host adaptation.</title>
        <authorList>
            <person name="Hu X."/>
            <person name="Xiao G."/>
            <person name="Zheng P."/>
            <person name="Shang Y."/>
            <person name="Su Y."/>
            <person name="Zhang X."/>
            <person name="Liu X."/>
            <person name="Zhan S."/>
            <person name="St Leger R.J."/>
            <person name="Wang C."/>
        </authorList>
    </citation>
    <scope>NUCLEOTIDE SEQUENCE [LARGE SCALE GENOMIC DNA]</scope>
    <source>
        <strain evidence="3 4">ARSEF 1941</strain>
    </source>
</reference>
<feature type="chain" id="PRO_5002078413" evidence="1">
    <location>
        <begin position="18"/>
        <end position="338"/>
    </location>
</feature>
<dbReference type="OrthoDB" id="121380at2759"/>
<dbReference type="EMBL" id="AZHE01000029">
    <property type="protein sequence ID" value="KHN94900.1"/>
    <property type="molecule type" value="Genomic_DNA"/>
</dbReference>
<dbReference type="Proteomes" id="UP000030816">
    <property type="component" value="Unassembled WGS sequence"/>
</dbReference>
<sequence>MMHILTLLSCVLAGRLAACHPGEEHAAELRARGEFLQGHVGNLDHCAQELESSGVDRRDIQRRLFMTNRLRRKRRLEDEQDSESWHALHASRESLFRSTASCVLAPEEMVGPYYVAGESVRSDITESQPGIPVEVDVQFIDATTCRPVVGKYVDLWQANATGVYGGVVNPENGNGLADQKNLKNTFLRGVQKTDDDGVVKFSTVFPGHYKGRTIHIHVMLHPNAKPYPDGTIIDHTAAYVGQMYFDQKLINSIERLAPYSQNRNPLTLNSQDLLLQQDLSLGGHPIVQYKMIGNRLEDGIVAWLRYGINPAKRSRVSPVATREGFLSRETLEVQKSEM</sequence>
<evidence type="ECO:0000313" key="4">
    <source>
        <dbReference type="Proteomes" id="UP000030816"/>
    </source>
</evidence>
<dbReference type="InterPro" id="IPR015889">
    <property type="entry name" value="Intradiol_dOase_core"/>
</dbReference>
<name>A0A0B2WPI2_METAS</name>
<keyword evidence="4" id="KW-1185">Reference proteome</keyword>
<organism evidence="3 4">
    <name type="scientific">Metarhizium album (strain ARSEF 1941)</name>
    <dbReference type="NCBI Taxonomy" id="1081103"/>
    <lineage>
        <taxon>Eukaryota</taxon>
        <taxon>Fungi</taxon>
        <taxon>Dikarya</taxon>
        <taxon>Ascomycota</taxon>
        <taxon>Pezizomycotina</taxon>
        <taxon>Sordariomycetes</taxon>
        <taxon>Hypocreomycetidae</taxon>
        <taxon>Hypocreales</taxon>
        <taxon>Clavicipitaceae</taxon>
        <taxon>Metarhizium</taxon>
    </lineage>
</organism>
<feature type="domain" description="Intradiol ring-cleavage dioxygenases" evidence="2">
    <location>
        <begin position="111"/>
        <end position="213"/>
    </location>
</feature>
<dbReference type="SUPFAM" id="SSF49482">
    <property type="entry name" value="Aromatic compound dioxygenase"/>
    <property type="match status" value="1"/>
</dbReference>
<dbReference type="PANTHER" id="PTHR34315">
    <property type="match status" value="1"/>
</dbReference>
<dbReference type="STRING" id="1081103.A0A0B2WPI2"/>